<dbReference type="EMBL" id="MW273353">
    <property type="protein sequence ID" value="QPO16360.1"/>
    <property type="molecule type" value="Genomic_DNA"/>
</dbReference>
<reference evidence="2" key="2">
    <citation type="submission" date="2015-09" db="EMBL/GenBank/DDBJ databases">
        <authorList>
            <person name="Jackson K.R."/>
            <person name="Lunt B.L."/>
            <person name="Fisher J.N.B."/>
            <person name="Gardner A.V."/>
            <person name="Bailey M.E."/>
            <person name="Deus L.M."/>
            <person name="Earl A.S."/>
            <person name="Gibby P.D."/>
            <person name="Hartmann K.A."/>
            <person name="Liu J.E."/>
            <person name="Manci A.M."/>
            <person name="Nielsen D.A."/>
            <person name="Solomon M.B."/>
            <person name="Breakwell D.P."/>
            <person name="Burnett S.H."/>
            <person name="Grose J.H."/>
        </authorList>
    </citation>
    <scope>NUCLEOTIDE SEQUENCE [LARGE SCALE GENOMIC DNA]</scope>
    <source>
        <strain evidence="2">RSIV-Ku</strain>
    </source>
</reference>
<evidence type="ECO:0000256" key="1">
    <source>
        <dbReference type="SAM" id="MobiDB-lite"/>
    </source>
</evidence>
<dbReference type="Proteomes" id="UP000595028">
    <property type="component" value="Segment"/>
</dbReference>
<organismHost>
    <name type="scientific">Siniperca chuatsi</name>
    <name type="common">Mandarin fish</name>
    <dbReference type="NCBI Taxonomy" id="119488"/>
</organismHost>
<evidence type="ECO:0000313" key="4">
    <source>
        <dbReference type="EMBL" id="QPO16480.1"/>
    </source>
</evidence>
<accession>A0A140G0T2</accession>
<evidence type="ECO:0000313" key="5">
    <source>
        <dbReference type="Proteomes" id="UP000152407"/>
    </source>
</evidence>
<reference evidence="3" key="4">
    <citation type="submission" date="2020-11" db="EMBL/GenBank/DDBJ databases">
        <title>Complete Genome Sequences of Infectious Spleen and Kidney Necrosis Virus Isolated from Farmed Albino Rainbow Sharks Epalzeorhynchos frenatus in the United States.</title>
        <authorList>
            <person name="Koda S.A."/>
            <person name="Subramaniam K."/>
            <person name="Pouder D.B."/>
            <person name="Yanong R.P."/>
            <person name="Frasca S. Jr"/>
            <person name="Popov V.L."/>
            <person name="Waltzek T.B."/>
        </authorList>
    </citation>
    <scope>NUCLEOTIDE SEQUENCE</scope>
    <source>
        <strain evidence="3">EFIV-2018</strain>
        <strain evidence="4">EFIV-2019</strain>
    </source>
</reference>
<protein>
    <submittedName>
        <fullName evidence="2">ORF124R</fullName>
    </submittedName>
</protein>
<evidence type="ECO:0000313" key="6">
    <source>
        <dbReference type="Proteomes" id="UP000595028"/>
    </source>
</evidence>
<name>A0A140G0T2_ISKNV</name>
<organismHost>
    <name type="scientific">Synchiropus splendidus</name>
    <name type="common">Mandarinfish</name>
    <name type="synonym">Callionymus splendidus</name>
    <dbReference type="NCBI Taxonomy" id="270530"/>
</organismHost>
<reference evidence="5" key="1">
    <citation type="submission" date="2015-09" db="EMBL/GenBank/DDBJ databases">
        <authorList>
            <person name="Wen C.-M."/>
            <person name="Hong J.-R."/>
        </authorList>
    </citation>
    <scope>NUCLEOTIDE SEQUENCE [LARGE SCALE GENOMIC DNA]</scope>
</reference>
<feature type="region of interest" description="Disordered" evidence="1">
    <location>
        <begin position="425"/>
        <end position="453"/>
    </location>
</feature>
<gene>
    <name evidence="3" type="primary">ORF112</name>
</gene>
<proteinExistence type="predicted"/>
<organism evidence="2 5">
    <name type="scientific">Infectious spleen and kidney necrosis virus</name>
    <name type="common">ISKNV</name>
    <dbReference type="NCBI Taxonomy" id="180170"/>
    <lineage>
        <taxon>Viruses</taxon>
        <taxon>Varidnaviria</taxon>
        <taxon>Bamfordvirae</taxon>
        <taxon>Nucleocytoviricota</taxon>
        <taxon>Megaviricetes</taxon>
        <taxon>Pimascovirales</taxon>
        <taxon>Pimascovirales incertae sedis</taxon>
        <taxon>Iridoviridae</taxon>
        <taxon>Alphairidovirinae</taxon>
        <taxon>Megalocytivirus</taxon>
        <taxon>Megalocytivirus pagrus1</taxon>
    </lineage>
</organism>
<sequence>MAGPGHGPCHYFFVVSWKKMYSLLEIGDVLAVADGTAVQLMHDRNPEHSITLAQSAEGCVHVQAVSANSERVRRCMVVAGQIYGSRLVARIRHLHHTMAADGFVNFQPPDRVGFCPSYFNAPHARVVTQNVSTLIYNDGGPDDEQTAAQVYISHGQLYRLLELALSDVQLSGAMHVLMFHDNRYEIVACIDKSSDTDVPTNMASCFAYTINGRRQATTNQPGVMAHIYVDDDGVQVATPNGVATQVTWADLDDMDSLQFTAYYSPGLYGFPVAPNTIMAATGALATALTIRTGTDAARVALITEGRERAVGTDAAVYDVPTPARTTYVVPQQDRGGNIPSPGEVENLTYDVPTPARTTYVVPQQDRGGNIPSPGEVENLTYDVATPAASYTTPYVLPSDIMPYAVSTPLRAGDASPYAVSSLQFVADTPPQPPASYTPRTPAPPYQPPAIPQMQRDDDMTDIIRNTMSARRMAMNMDDDDDA</sequence>
<evidence type="ECO:0000313" key="3">
    <source>
        <dbReference type="EMBL" id="QPO16360.1"/>
    </source>
</evidence>
<dbReference type="RefSeq" id="NP_612339.1">
    <property type="nucleotide sequence ID" value="NC_003494.1"/>
</dbReference>
<dbReference type="Proteomes" id="UP000152407">
    <property type="component" value="Segment"/>
</dbReference>
<dbReference type="Proteomes" id="UP000594914">
    <property type="component" value="Genome"/>
</dbReference>
<reference evidence="6" key="3">
    <citation type="submission" date="2020-11" db="EMBL/GenBank/DDBJ databases">
        <title>Complete Genome Sequences of Infectious Spleen and Kidney Necrosis Virus Isolated from Farmed Albino Rainbow Sharks Epalzeorhynchos frenatus in the United States.</title>
        <authorList>
            <person name="Koda S.A."/>
            <person name="Subramaniam K."/>
            <person name="Pouder D.B."/>
            <person name="Yanong R.P."/>
            <person name="Frasca S.Jr."/>
            <person name="Popov V.L."/>
            <person name="Waltzek T.B."/>
        </authorList>
    </citation>
    <scope>NUCLEOTIDE SEQUENCE [LARGE SCALE GENOMIC DNA]</scope>
</reference>
<dbReference type="KEGG" id="vg:935322"/>
<feature type="compositionally biased region" description="Pro residues" evidence="1">
    <location>
        <begin position="429"/>
        <end position="450"/>
    </location>
</feature>
<evidence type="ECO:0000313" key="2">
    <source>
        <dbReference type="EMBL" id="AMM04515.1"/>
    </source>
</evidence>
<dbReference type="EMBL" id="MW273354">
    <property type="protein sequence ID" value="QPO16480.1"/>
    <property type="molecule type" value="Genomic_DNA"/>
</dbReference>
<dbReference type="EMBL" id="KT781098">
    <property type="protein sequence ID" value="AMM04515.1"/>
    <property type="molecule type" value="Genomic_DNA"/>
</dbReference>